<dbReference type="OrthoDB" id="64414at2"/>
<accession>A0A2I9D096</accession>
<gene>
    <name evidence="2" type="ORF">DAERI_200001</name>
</gene>
<dbReference type="AlphaFoldDB" id="A0A2I9D096"/>
<name>A0A2I9D096_9DEIO</name>
<keyword evidence="3" id="KW-1185">Reference proteome</keyword>
<protein>
    <submittedName>
        <fullName evidence="2">Sigma E regulatory protein MucB/RseB</fullName>
    </submittedName>
</protein>
<feature type="chain" id="PRO_5014473329" evidence="1">
    <location>
        <begin position="21"/>
        <end position="255"/>
    </location>
</feature>
<dbReference type="EMBL" id="BFAG01000020">
    <property type="protein sequence ID" value="GBF07944.1"/>
    <property type="molecule type" value="Genomic_DNA"/>
</dbReference>
<evidence type="ECO:0000256" key="1">
    <source>
        <dbReference type="SAM" id="SignalP"/>
    </source>
</evidence>
<reference evidence="3" key="1">
    <citation type="submission" date="2018-01" db="EMBL/GenBank/DDBJ databases">
        <title>Draft Genome Sequence of the Radioresistant Bacterium Deinococcus aerius TR0125, Isolated from the Higher Atmosphere above Japan.</title>
        <authorList>
            <person name="Satoh K."/>
            <person name="Arai H."/>
            <person name="Sanzen T."/>
            <person name="Kawaguchi Y."/>
            <person name="Hayashi H."/>
            <person name="Yokobori S."/>
            <person name="Yamagishi A."/>
            <person name="Oono Y."/>
            <person name="Narumi I."/>
        </authorList>
    </citation>
    <scope>NUCLEOTIDE SEQUENCE [LARGE SCALE GENOMIC DNA]</scope>
    <source>
        <strain evidence="3">TR0125</strain>
    </source>
</reference>
<comment type="caution">
    <text evidence="2">The sequence shown here is derived from an EMBL/GenBank/DDBJ whole genome shotgun (WGS) entry which is preliminary data.</text>
</comment>
<dbReference type="Gene3D" id="2.50.20.10">
    <property type="entry name" value="Lipoprotein localisation LolA/LolB/LppX"/>
    <property type="match status" value="1"/>
</dbReference>
<keyword evidence="1" id="KW-0732">Signal</keyword>
<dbReference type="RefSeq" id="WP_103131231.1">
    <property type="nucleotide sequence ID" value="NZ_BFAG01000020.1"/>
</dbReference>
<proteinExistence type="predicted"/>
<evidence type="ECO:0000313" key="3">
    <source>
        <dbReference type="Proteomes" id="UP000236569"/>
    </source>
</evidence>
<evidence type="ECO:0000313" key="2">
    <source>
        <dbReference type="EMBL" id="GBF07944.1"/>
    </source>
</evidence>
<organism evidence="2 3">
    <name type="scientific">Deinococcus aerius</name>
    <dbReference type="NCBI Taxonomy" id="200253"/>
    <lineage>
        <taxon>Bacteria</taxon>
        <taxon>Thermotogati</taxon>
        <taxon>Deinococcota</taxon>
        <taxon>Deinococci</taxon>
        <taxon>Deinococcales</taxon>
        <taxon>Deinococcaceae</taxon>
        <taxon>Deinococcus</taxon>
    </lineage>
</organism>
<dbReference type="Proteomes" id="UP000236569">
    <property type="component" value="Unassembled WGS sequence"/>
</dbReference>
<feature type="signal peptide" evidence="1">
    <location>
        <begin position="1"/>
        <end position="20"/>
    </location>
</feature>
<sequence>MRRLLLAALLLAGGASAADADDLSAALRQARSVAARGQVEVTVLFPPRGVPTRRANALPAVPFRPALLARNFTVSRAGTEPVAGRQSTRFELTPKVGQAARWTLWIDQAWNIPLAFEERMPDGSLARRAAFLKVNAQPTRVQVRVPAIPEGLRAAVLAAFPGLRLPPGFVPEGVRVRANGRLDVSLTDGVNVLALVLAARDVAAAPGVASRRVGGRFVWLVGNLPGAALTQVLANVRAVNPTALGTFLPTADSGR</sequence>